<feature type="domain" description="HTH araC/xylS-type" evidence="4">
    <location>
        <begin position="129"/>
        <end position="226"/>
    </location>
</feature>
<reference evidence="5 6" key="1">
    <citation type="submission" date="2020-04" db="EMBL/GenBank/DDBJ databases">
        <title>Gordonia sp. nov. TBRC 11910.</title>
        <authorList>
            <person name="Suriyachadkun C."/>
        </authorList>
    </citation>
    <scope>NUCLEOTIDE SEQUENCE [LARGE SCALE GENOMIC DNA]</scope>
    <source>
        <strain evidence="5 6">TBRC 11910</strain>
    </source>
</reference>
<dbReference type="PANTHER" id="PTHR46796">
    <property type="entry name" value="HTH-TYPE TRANSCRIPTIONAL ACTIVATOR RHAS-RELATED"/>
    <property type="match status" value="1"/>
</dbReference>
<keyword evidence="1" id="KW-0805">Transcription regulation</keyword>
<gene>
    <name evidence="5" type="ORF">HH308_09035</name>
</gene>
<evidence type="ECO:0000256" key="2">
    <source>
        <dbReference type="ARBA" id="ARBA00023125"/>
    </source>
</evidence>
<organism evidence="5 6">
    <name type="scientific">Gordonia asplenii</name>
    <dbReference type="NCBI Taxonomy" id="2725283"/>
    <lineage>
        <taxon>Bacteria</taxon>
        <taxon>Bacillati</taxon>
        <taxon>Actinomycetota</taxon>
        <taxon>Actinomycetes</taxon>
        <taxon>Mycobacteriales</taxon>
        <taxon>Gordoniaceae</taxon>
        <taxon>Gordonia</taxon>
    </lineage>
</organism>
<dbReference type="SMART" id="SM00342">
    <property type="entry name" value="HTH_ARAC"/>
    <property type="match status" value="1"/>
</dbReference>
<comment type="caution">
    <text evidence="5">The sequence shown here is derived from an EMBL/GenBank/DDBJ whole genome shotgun (WGS) entry which is preliminary data.</text>
</comment>
<dbReference type="InterPro" id="IPR009057">
    <property type="entry name" value="Homeodomain-like_sf"/>
</dbReference>
<name>A0A848KTN5_9ACTN</name>
<dbReference type="SUPFAM" id="SSF46689">
    <property type="entry name" value="Homeodomain-like"/>
    <property type="match status" value="1"/>
</dbReference>
<evidence type="ECO:0000313" key="6">
    <source>
        <dbReference type="Proteomes" id="UP000550729"/>
    </source>
</evidence>
<evidence type="ECO:0000256" key="1">
    <source>
        <dbReference type="ARBA" id="ARBA00023015"/>
    </source>
</evidence>
<keyword evidence="2" id="KW-0238">DNA-binding</keyword>
<keyword evidence="3" id="KW-0804">Transcription</keyword>
<dbReference type="Proteomes" id="UP000550729">
    <property type="component" value="Unassembled WGS sequence"/>
</dbReference>
<dbReference type="EMBL" id="JABBNB010000007">
    <property type="protein sequence ID" value="NMO01357.1"/>
    <property type="molecule type" value="Genomic_DNA"/>
</dbReference>
<dbReference type="InterPro" id="IPR018060">
    <property type="entry name" value="HTH_AraC"/>
</dbReference>
<dbReference type="PROSITE" id="PS01124">
    <property type="entry name" value="HTH_ARAC_FAMILY_2"/>
    <property type="match status" value="1"/>
</dbReference>
<sequence length="234" mass="24805">MWAGHALYVGPSLALQPHSTAVSVMVTGVGADVEVRAAGHTCVGRTVLIPPRTIHRVSTASTVAFCYFDAGSRRVQRCRDAMSQIEGPLALHHVREKEILRTLRASPIDPVTVLDVAAGADSIADERIAQATASLRAHPGHDYSAADLAAQVHLSTSRFLQLFAAHTGTSFRRYRLWTRMCRVGESIAKGGDLTTAAVDAGFASPSHFSDTFHAMFGLSASTLLASGATLVVGD</sequence>
<evidence type="ECO:0000313" key="5">
    <source>
        <dbReference type="EMBL" id="NMO01357.1"/>
    </source>
</evidence>
<evidence type="ECO:0000256" key="3">
    <source>
        <dbReference type="ARBA" id="ARBA00023163"/>
    </source>
</evidence>
<dbReference type="AlphaFoldDB" id="A0A848KTN5"/>
<accession>A0A848KTN5</accession>
<dbReference type="Pfam" id="PF12833">
    <property type="entry name" value="HTH_18"/>
    <property type="match status" value="1"/>
</dbReference>
<dbReference type="GO" id="GO:0003700">
    <property type="term" value="F:DNA-binding transcription factor activity"/>
    <property type="evidence" value="ECO:0007669"/>
    <property type="project" value="InterPro"/>
</dbReference>
<proteinExistence type="predicted"/>
<protein>
    <submittedName>
        <fullName evidence="5">Helix-turn-helix transcriptional regulator</fullName>
    </submittedName>
</protein>
<dbReference type="InterPro" id="IPR050204">
    <property type="entry name" value="AraC_XylS_family_regulators"/>
</dbReference>
<evidence type="ECO:0000259" key="4">
    <source>
        <dbReference type="PROSITE" id="PS01124"/>
    </source>
</evidence>
<dbReference type="GO" id="GO:0043565">
    <property type="term" value="F:sequence-specific DNA binding"/>
    <property type="evidence" value="ECO:0007669"/>
    <property type="project" value="InterPro"/>
</dbReference>
<keyword evidence="6" id="KW-1185">Reference proteome</keyword>
<dbReference type="Gene3D" id="1.10.10.60">
    <property type="entry name" value="Homeodomain-like"/>
    <property type="match status" value="1"/>
</dbReference>